<organism evidence="2 3">
    <name type="scientific">Caenorhabditis nigoni</name>
    <dbReference type="NCBI Taxonomy" id="1611254"/>
    <lineage>
        <taxon>Eukaryota</taxon>
        <taxon>Metazoa</taxon>
        <taxon>Ecdysozoa</taxon>
        <taxon>Nematoda</taxon>
        <taxon>Chromadorea</taxon>
        <taxon>Rhabditida</taxon>
        <taxon>Rhabditina</taxon>
        <taxon>Rhabditomorpha</taxon>
        <taxon>Rhabditoidea</taxon>
        <taxon>Rhabditidae</taxon>
        <taxon>Peloderinae</taxon>
        <taxon>Caenorhabditis</taxon>
    </lineage>
</organism>
<dbReference type="EMBL" id="PDUG01000006">
    <property type="protein sequence ID" value="PIC17156.1"/>
    <property type="molecule type" value="Genomic_DNA"/>
</dbReference>
<gene>
    <name evidence="2" type="primary">Cnig_chr_X.g23494</name>
    <name evidence="2" type="ORF">B9Z55_023494</name>
</gene>
<keyword evidence="3" id="KW-1185">Reference proteome</keyword>
<evidence type="ECO:0000313" key="2">
    <source>
        <dbReference type="EMBL" id="PIC17156.1"/>
    </source>
</evidence>
<name>A0A2G5SQP1_9PELO</name>
<evidence type="ECO:0000256" key="1">
    <source>
        <dbReference type="SAM" id="Coils"/>
    </source>
</evidence>
<evidence type="ECO:0000313" key="3">
    <source>
        <dbReference type="Proteomes" id="UP000230233"/>
    </source>
</evidence>
<dbReference type="AlphaFoldDB" id="A0A2G5SQP1"/>
<sequence length="86" mass="10280">MVDEFERCLGNENRKVKKLEIEVDKESENQAEFFDQLITTLGHLDSRLDCEKLHTYFCPSRTLKFLIEQLSSEHLKKIFGWELLQF</sequence>
<dbReference type="Proteomes" id="UP000230233">
    <property type="component" value="Chromosome X"/>
</dbReference>
<proteinExistence type="predicted"/>
<feature type="coiled-coil region" evidence="1">
    <location>
        <begin position="2"/>
        <end position="29"/>
    </location>
</feature>
<keyword evidence="1" id="KW-0175">Coiled coil</keyword>
<comment type="caution">
    <text evidence="2">The sequence shown here is derived from an EMBL/GenBank/DDBJ whole genome shotgun (WGS) entry which is preliminary data.</text>
</comment>
<accession>A0A2G5SQP1</accession>
<reference evidence="3" key="1">
    <citation type="submission" date="2017-10" db="EMBL/GenBank/DDBJ databases">
        <title>Rapid genome shrinkage in a self-fertile nematode reveals novel sperm competition proteins.</title>
        <authorList>
            <person name="Yin D."/>
            <person name="Schwarz E.M."/>
            <person name="Thomas C.G."/>
            <person name="Felde R.L."/>
            <person name="Korf I.F."/>
            <person name="Cutter A.D."/>
            <person name="Schartner C.M."/>
            <person name="Ralston E.J."/>
            <person name="Meyer B.J."/>
            <person name="Haag E.S."/>
        </authorList>
    </citation>
    <scope>NUCLEOTIDE SEQUENCE [LARGE SCALE GENOMIC DNA]</scope>
    <source>
        <strain evidence="3">JU1422</strain>
    </source>
</reference>
<protein>
    <submittedName>
        <fullName evidence="2">Uncharacterized protein</fullName>
    </submittedName>
</protein>